<dbReference type="InterPro" id="IPR036282">
    <property type="entry name" value="Glutathione-S-Trfase_C_sf"/>
</dbReference>
<dbReference type="OrthoDB" id="509852at2"/>
<accession>A0A150WCE5</accession>
<gene>
    <name evidence="4" type="ORF">AZI85_11380</name>
</gene>
<evidence type="ECO:0000259" key="2">
    <source>
        <dbReference type="PROSITE" id="PS50404"/>
    </source>
</evidence>
<dbReference type="Pfam" id="PF14497">
    <property type="entry name" value="GST_C_3"/>
    <property type="match status" value="1"/>
</dbReference>
<dbReference type="Proteomes" id="UP000075391">
    <property type="component" value="Unassembled WGS sequence"/>
</dbReference>
<dbReference type="EMBL" id="LUKF01000019">
    <property type="protein sequence ID" value="KYG60601.1"/>
    <property type="molecule type" value="Genomic_DNA"/>
</dbReference>
<dbReference type="InterPro" id="IPR010987">
    <property type="entry name" value="Glutathione-S-Trfase_C-like"/>
</dbReference>
<dbReference type="PROSITE" id="PS50404">
    <property type="entry name" value="GST_NTER"/>
    <property type="match status" value="1"/>
</dbReference>
<dbReference type="InterPro" id="IPR004045">
    <property type="entry name" value="Glutathione_S-Trfase_N"/>
</dbReference>
<reference evidence="4 5" key="1">
    <citation type="submission" date="2016-03" db="EMBL/GenBank/DDBJ databases">
        <authorList>
            <person name="Ploux O."/>
        </authorList>
    </citation>
    <scope>NUCLEOTIDE SEQUENCE [LARGE SCALE GENOMIC DNA]</scope>
    <source>
        <strain evidence="4 5">BER2</strain>
    </source>
</reference>
<name>A0A150WCE5_BDEBC</name>
<dbReference type="CDD" id="cd03191">
    <property type="entry name" value="GST_C_Zeta"/>
    <property type="match status" value="1"/>
</dbReference>
<dbReference type="FunFam" id="1.20.1050.10:FF:000010">
    <property type="entry name" value="Maleylacetoacetate isomerase isoform 1"/>
    <property type="match status" value="1"/>
</dbReference>
<dbReference type="PANTHER" id="PTHR42673">
    <property type="entry name" value="MALEYLACETOACETATE ISOMERASE"/>
    <property type="match status" value="1"/>
</dbReference>
<evidence type="ECO:0000313" key="5">
    <source>
        <dbReference type="Proteomes" id="UP000075391"/>
    </source>
</evidence>
<dbReference type="InterPro" id="IPR005955">
    <property type="entry name" value="GST_Zeta"/>
</dbReference>
<dbReference type="Gene3D" id="1.20.1050.10">
    <property type="match status" value="1"/>
</dbReference>
<dbReference type="PROSITE" id="PS50405">
    <property type="entry name" value="GST_CTER"/>
    <property type="match status" value="1"/>
</dbReference>
<organism evidence="4 5">
    <name type="scientific">Bdellovibrio bacteriovorus</name>
    <dbReference type="NCBI Taxonomy" id="959"/>
    <lineage>
        <taxon>Bacteria</taxon>
        <taxon>Pseudomonadati</taxon>
        <taxon>Bdellovibrionota</taxon>
        <taxon>Bdellovibrionia</taxon>
        <taxon>Bdellovibrionales</taxon>
        <taxon>Pseudobdellovibrionaceae</taxon>
        <taxon>Bdellovibrio</taxon>
    </lineage>
</organism>
<protein>
    <submittedName>
        <fullName evidence="4">Maleylacetoacetate isomerase</fullName>
    </submittedName>
</protein>
<dbReference type="SFLD" id="SFLDG00358">
    <property type="entry name" value="Main_(cytGST)"/>
    <property type="match status" value="1"/>
</dbReference>
<feature type="domain" description="GST C-terminal" evidence="3">
    <location>
        <begin position="88"/>
        <end position="214"/>
    </location>
</feature>
<dbReference type="InterPro" id="IPR036249">
    <property type="entry name" value="Thioredoxin-like_sf"/>
</dbReference>
<dbReference type="GO" id="GO:0016034">
    <property type="term" value="F:maleylacetoacetate isomerase activity"/>
    <property type="evidence" value="ECO:0007669"/>
    <property type="project" value="TreeGrafter"/>
</dbReference>
<dbReference type="PANTHER" id="PTHR42673:SF4">
    <property type="entry name" value="MALEYLACETOACETATE ISOMERASE"/>
    <property type="match status" value="1"/>
</dbReference>
<dbReference type="InterPro" id="IPR034333">
    <property type="entry name" value="GST_Zeta_N"/>
</dbReference>
<comment type="caution">
    <text evidence="4">The sequence shown here is derived from an EMBL/GenBank/DDBJ whole genome shotgun (WGS) entry which is preliminary data.</text>
</comment>
<proteinExistence type="inferred from homology"/>
<dbReference type="Pfam" id="PF02798">
    <property type="entry name" value="GST_N"/>
    <property type="match status" value="1"/>
</dbReference>
<dbReference type="NCBIfam" id="TIGR01262">
    <property type="entry name" value="maiA"/>
    <property type="match status" value="1"/>
</dbReference>
<keyword evidence="4" id="KW-0413">Isomerase</keyword>
<feature type="domain" description="GST N-terminal" evidence="2">
    <location>
        <begin position="2"/>
        <end position="83"/>
    </location>
</feature>
<evidence type="ECO:0000313" key="4">
    <source>
        <dbReference type="EMBL" id="KYG60601.1"/>
    </source>
</evidence>
<dbReference type="GO" id="GO:0006559">
    <property type="term" value="P:L-phenylalanine catabolic process"/>
    <property type="evidence" value="ECO:0007669"/>
    <property type="project" value="TreeGrafter"/>
</dbReference>
<dbReference type="SFLD" id="SFLDS00019">
    <property type="entry name" value="Glutathione_Transferase_(cytos"/>
    <property type="match status" value="1"/>
</dbReference>
<dbReference type="SUPFAM" id="SSF52833">
    <property type="entry name" value="Thioredoxin-like"/>
    <property type="match status" value="1"/>
</dbReference>
<dbReference type="AlphaFoldDB" id="A0A150WCE5"/>
<sequence length="219" mass="25343">MSSMTLYNYFRSSTSYRVRLALNVKGLDFEYKPINLLKAEQRSEAYLKINPLGGLPTLVHGGKNIPESFAIMEYLDEVFPEPALFPKDAYLKARVRQVCEVINSFMHPMCNLKTLNYLEKTHGYDQAKKEEWAGFWLPQGLETLEKTLQEFSGTYSFGDTITMADLFLVPQLLTCQRFKVDITKYPTLMKINENCKKLPAFEKAHPFKQIDTPDEFKNK</sequence>
<dbReference type="InterPro" id="IPR004046">
    <property type="entry name" value="GST_C"/>
</dbReference>
<dbReference type="RefSeq" id="WP_063244879.1">
    <property type="nucleotide sequence ID" value="NZ_CP168967.1"/>
</dbReference>
<evidence type="ECO:0000259" key="3">
    <source>
        <dbReference type="PROSITE" id="PS50405"/>
    </source>
</evidence>
<dbReference type="GO" id="GO:0005737">
    <property type="term" value="C:cytoplasm"/>
    <property type="evidence" value="ECO:0007669"/>
    <property type="project" value="InterPro"/>
</dbReference>
<dbReference type="InterPro" id="IPR040079">
    <property type="entry name" value="Glutathione_S-Trfase"/>
</dbReference>
<comment type="similarity">
    <text evidence="1">Belongs to the GST superfamily. Zeta family.</text>
</comment>
<dbReference type="GO" id="GO:0004364">
    <property type="term" value="F:glutathione transferase activity"/>
    <property type="evidence" value="ECO:0007669"/>
    <property type="project" value="TreeGrafter"/>
</dbReference>
<dbReference type="CDD" id="cd03042">
    <property type="entry name" value="GST_N_Zeta"/>
    <property type="match status" value="1"/>
</dbReference>
<evidence type="ECO:0000256" key="1">
    <source>
        <dbReference type="ARBA" id="ARBA00010007"/>
    </source>
</evidence>
<dbReference type="SUPFAM" id="SSF47616">
    <property type="entry name" value="GST C-terminal domain-like"/>
    <property type="match status" value="1"/>
</dbReference>
<dbReference type="Gene3D" id="3.40.30.10">
    <property type="entry name" value="Glutaredoxin"/>
    <property type="match status" value="1"/>
</dbReference>
<dbReference type="GO" id="GO:0006749">
    <property type="term" value="P:glutathione metabolic process"/>
    <property type="evidence" value="ECO:0007669"/>
    <property type="project" value="TreeGrafter"/>
</dbReference>
<dbReference type="InterPro" id="IPR034330">
    <property type="entry name" value="GST_Zeta_C"/>
</dbReference>